<name>A0A3N0YUM1_ANAGA</name>
<evidence type="ECO:0000313" key="1">
    <source>
        <dbReference type="EMBL" id="ROL49601.1"/>
    </source>
</evidence>
<dbReference type="EMBL" id="RJVU01026577">
    <property type="protein sequence ID" value="ROL49601.1"/>
    <property type="molecule type" value="Genomic_DNA"/>
</dbReference>
<evidence type="ECO:0000313" key="2">
    <source>
        <dbReference type="Proteomes" id="UP000281406"/>
    </source>
</evidence>
<accession>A0A3N0YUM1</accession>
<proteinExistence type="predicted"/>
<keyword evidence="2" id="KW-1185">Reference proteome</keyword>
<reference evidence="1 2" key="1">
    <citation type="submission" date="2018-10" db="EMBL/GenBank/DDBJ databases">
        <title>Genome assembly for a Yunnan-Guizhou Plateau 3E fish, Anabarilius grahami (Regan), and its evolutionary and genetic applications.</title>
        <authorList>
            <person name="Jiang W."/>
        </authorList>
    </citation>
    <scope>NUCLEOTIDE SEQUENCE [LARGE SCALE GENOMIC DNA]</scope>
    <source>
        <strain evidence="1">AG-KIZ</strain>
        <tissue evidence="1">Muscle</tissue>
    </source>
</reference>
<comment type="caution">
    <text evidence="1">The sequence shown here is derived from an EMBL/GenBank/DDBJ whole genome shotgun (WGS) entry which is preliminary data.</text>
</comment>
<gene>
    <name evidence="1" type="ORF">DPX16_15927</name>
</gene>
<dbReference type="AlphaFoldDB" id="A0A3N0YUM1"/>
<protein>
    <submittedName>
        <fullName evidence="1">Uncharacterized protein</fullName>
    </submittedName>
</protein>
<dbReference type="Proteomes" id="UP000281406">
    <property type="component" value="Unassembled WGS sequence"/>
</dbReference>
<sequence>MDSKADLTLTFLLTQLRSTSLLRLAAMGLASALSQCGSCLRGLRKQMDGHADWCGFINSPRDRSKLRRPCTSRSGVLRTELSQDLRSVGRGIALMKPVKMFIDL</sequence>
<organism evidence="1 2">
    <name type="scientific">Anabarilius grahami</name>
    <name type="common">Kanglang fish</name>
    <name type="synonym">Barilius grahami</name>
    <dbReference type="NCBI Taxonomy" id="495550"/>
    <lineage>
        <taxon>Eukaryota</taxon>
        <taxon>Metazoa</taxon>
        <taxon>Chordata</taxon>
        <taxon>Craniata</taxon>
        <taxon>Vertebrata</taxon>
        <taxon>Euteleostomi</taxon>
        <taxon>Actinopterygii</taxon>
        <taxon>Neopterygii</taxon>
        <taxon>Teleostei</taxon>
        <taxon>Ostariophysi</taxon>
        <taxon>Cypriniformes</taxon>
        <taxon>Xenocyprididae</taxon>
        <taxon>Xenocypridinae</taxon>
        <taxon>Xenocypridinae incertae sedis</taxon>
        <taxon>Anabarilius</taxon>
    </lineage>
</organism>